<proteinExistence type="predicted"/>
<evidence type="ECO:0000313" key="6">
    <source>
        <dbReference type="EMBL" id="MDR6944154.1"/>
    </source>
</evidence>
<sequence length="760" mass="87098">MQQQQNIVDVEYLQSIYKEGNYPECLEAVNLFLLFNPQNLEGLVLKAKCEYQLSYGNENADDLLAIAVGSFKEVLKLAPAHEEAMLYLAYINISITDTNLPEAINYCDLLTASIHLDTRIKAITYRQEAYYQTGDIDNALKDLDLLIKLHKAHTVENRSLADHEQGQLYAKKANLYLEYKNNPAKALETFKEGLVHRYKNVNIYSLIANLALDSEDYELGGDIAQIALFSGSADADIDEELITLYYRLNELSRQGIVNQSIIYAMFIALKIYQERLEYDTVELLNFAQHYINIYPDWLIPYHYAGAVLYETKSYSEALPYLQKSIELGGLALGLQRFIEVWYRINGQLPPVAKWPEDSAVMYYNAGVSFFYESESYISNAAIARELLQMRTNFYKISYDGFYDYFYNDKGDGAANEPHIFAMCCNNYGIALSELGKYESAVEVHKRGYSLSPFWEQLYSLSTALLALQRYEEAIEVLEQAVSYSSDYLSFEDYIDLKGKQLLAIYKLDKKDETRELLAGIEEEYNNFIKTCGSELTEQELFTLSEKYIVVQNVRQDLLDGVSLEDATQAWKDQLDKNPDDNSSWYMLMQNYYQLKDYDQCIACADNYQSVKGDAITIDSLQKVHFMRGMSYLNLGNYTNAKENLNILLGTCQSGNENEESIICDTNISLAQCGFALEQWDQCIDFSLAAIACYDRNGWKWDESWLKAALLYADACKATDEIDAAMETVKNILKIAPQNEEALKRKREWKAGGLFSFLNRR</sequence>
<name>A0ABU1TFG9_9SPHI</name>
<keyword evidence="4" id="KW-0413">Isomerase</keyword>
<gene>
    <name evidence="6" type="ORF">J2W55_004014</name>
</gene>
<evidence type="ECO:0000256" key="3">
    <source>
        <dbReference type="ARBA" id="ARBA00023110"/>
    </source>
</evidence>
<protein>
    <recommendedName>
        <fullName evidence="2">peptidylprolyl isomerase</fullName>
        <ecNumber evidence="2">5.2.1.8</ecNumber>
    </recommendedName>
</protein>
<dbReference type="Pfam" id="PF13181">
    <property type="entry name" value="TPR_8"/>
    <property type="match status" value="2"/>
</dbReference>
<feature type="repeat" description="TPR" evidence="5">
    <location>
        <begin position="454"/>
        <end position="487"/>
    </location>
</feature>
<dbReference type="EC" id="5.2.1.8" evidence="2"/>
<dbReference type="InterPro" id="IPR011990">
    <property type="entry name" value="TPR-like_helical_dom_sf"/>
</dbReference>
<dbReference type="RefSeq" id="WP_310099709.1">
    <property type="nucleotide sequence ID" value="NZ_JAVDUU010000004.1"/>
</dbReference>
<evidence type="ECO:0000313" key="7">
    <source>
        <dbReference type="Proteomes" id="UP001247620"/>
    </source>
</evidence>
<evidence type="ECO:0000256" key="5">
    <source>
        <dbReference type="PROSITE-ProRule" id="PRU00339"/>
    </source>
</evidence>
<dbReference type="EMBL" id="JAVDUU010000004">
    <property type="protein sequence ID" value="MDR6944154.1"/>
    <property type="molecule type" value="Genomic_DNA"/>
</dbReference>
<evidence type="ECO:0000256" key="2">
    <source>
        <dbReference type="ARBA" id="ARBA00013194"/>
    </source>
</evidence>
<dbReference type="InterPro" id="IPR019734">
    <property type="entry name" value="TPR_rpt"/>
</dbReference>
<comment type="caution">
    <text evidence="6">The sequence shown here is derived from an EMBL/GenBank/DDBJ whole genome shotgun (WGS) entry which is preliminary data.</text>
</comment>
<dbReference type="Proteomes" id="UP001247620">
    <property type="component" value="Unassembled WGS sequence"/>
</dbReference>
<keyword evidence="7" id="KW-1185">Reference proteome</keyword>
<dbReference type="PANTHER" id="PTHR46512">
    <property type="entry name" value="PEPTIDYLPROLYL ISOMERASE"/>
    <property type="match status" value="1"/>
</dbReference>
<dbReference type="PANTHER" id="PTHR46512:SF9">
    <property type="entry name" value="PEPTIDYLPROLYL ISOMERASE"/>
    <property type="match status" value="1"/>
</dbReference>
<dbReference type="PROSITE" id="PS50005">
    <property type="entry name" value="TPR"/>
    <property type="match status" value="1"/>
</dbReference>
<comment type="catalytic activity">
    <reaction evidence="1">
        <text>[protein]-peptidylproline (omega=180) = [protein]-peptidylproline (omega=0)</text>
        <dbReference type="Rhea" id="RHEA:16237"/>
        <dbReference type="Rhea" id="RHEA-COMP:10747"/>
        <dbReference type="Rhea" id="RHEA-COMP:10748"/>
        <dbReference type="ChEBI" id="CHEBI:83833"/>
        <dbReference type="ChEBI" id="CHEBI:83834"/>
        <dbReference type="EC" id="5.2.1.8"/>
    </reaction>
</comment>
<dbReference type="SUPFAM" id="SSF48452">
    <property type="entry name" value="TPR-like"/>
    <property type="match status" value="3"/>
</dbReference>
<dbReference type="Gene3D" id="1.25.40.10">
    <property type="entry name" value="Tetratricopeptide repeat domain"/>
    <property type="match status" value="5"/>
</dbReference>
<accession>A0ABU1TFG9</accession>
<keyword evidence="3" id="KW-0697">Rotamase</keyword>
<organism evidence="6 7">
    <name type="scientific">Mucilaginibacter pocheonensis</name>
    <dbReference type="NCBI Taxonomy" id="398050"/>
    <lineage>
        <taxon>Bacteria</taxon>
        <taxon>Pseudomonadati</taxon>
        <taxon>Bacteroidota</taxon>
        <taxon>Sphingobacteriia</taxon>
        <taxon>Sphingobacteriales</taxon>
        <taxon>Sphingobacteriaceae</taxon>
        <taxon>Mucilaginibacter</taxon>
    </lineage>
</organism>
<dbReference type="SMART" id="SM00028">
    <property type="entry name" value="TPR"/>
    <property type="match status" value="8"/>
</dbReference>
<evidence type="ECO:0000256" key="1">
    <source>
        <dbReference type="ARBA" id="ARBA00000971"/>
    </source>
</evidence>
<dbReference type="InterPro" id="IPR050754">
    <property type="entry name" value="FKBP4/5/8-like"/>
</dbReference>
<keyword evidence="5" id="KW-0802">TPR repeat</keyword>
<evidence type="ECO:0000256" key="4">
    <source>
        <dbReference type="ARBA" id="ARBA00023235"/>
    </source>
</evidence>
<reference evidence="6 7" key="1">
    <citation type="submission" date="2023-07" db="EMBL/GenBank/DDBJ databases">
        <title>Sorghum-associated microbial communities from plants grown in Nebraska, USA.</title>
        <authorList>
            <person name="Schachtman D."/>
        </authorList>
    </citation>
    <scope>NUCLEOTIDE SEQUENCE [LARGE SCALE GENOMIC DNA]</scope>
    <source>
        <strain evidence="6 7">3262</strain>
    </source>
</reference>